<evidence type="ECO:0000313" key="3">
    <source>
        <dbReference type="Proteomes" id="UP001552299"/>
    </source>
</evidence>
<feature type="region of interest" description="Disordered" evidence="1">
    <location>
        <begin position="151"/>
        <end position="172"/>
    </location>
</feature>
<keyword evidence="3" id="KW-1185">Reference proteome</keyword>
<dbReference type="PANTHER" id="PTHR33052">
    <property type="entry name" value="DUF4228 DOMAIN PROTEIN-RELATED"/>
    <property type="match status" value="1"/>
</dbReference>
<proteinExistence type="predicted"/>
<sequence>MGFKSLTLQMVPMCLHVSVRPEEDLPAAKPTSPATVRLILSNGRVRVFRRSLPAEELMASNPLHLVCRSDCFFIGQKVPPLAAGDLLIPGQSYFLLPCDFFSSVLSFVSLASSFSSSGASPSKLLLLRPFEIRKTAEGKLQLRVSDEFVERLGEEEEEEDGEEKKKEGMVCTTEEMEREYRELVVRAKLWKPKLETISESERKRRGGSGVGFTGMRRKEKKNYSKDQQRS</sequence>
<evidence type="ECO:0008006" key="4">
    <source>
        <dbReference type="Google" id="ProtNLM"/>
    </source>
</evidence>
<evidence type="ECO:0000313" key="2">
    <source>
        <dbReference type="EMBL" id="KAL0905170.1"/>
    </source>
</evidence>
<dbReference type="InterPro" id="IPR025322">
    <property type="entry name" value="PADRE_dom"/>
</dbReference>
<gene>
    <name evidence="2" type="ORF">M5K25_027355</name>
</gene>
<feature type="compositionally biased region" description="Basic and acidic residues" evidence="1">
    <location>
        <begin position="221"/>
        <end position="230"/>
    </location>
</feature>
<protein>
    <recommendedName>
        <fullName evidence="4">DUF4228 domain-containing protein</fullName>
    </recommendedName>
</protein>
<reference evidence="2 3" key="1">
    <citation type="journal article" date="2024" name="Plant Biotechnol. J.">
        <title>Dendrobium thyrsiflorum genome and its molecular insights into genes involved in important horticultural traits.</title>
        <authorList>
            <person name="Chen B."/>
            <person name="Wang J.Y."/>
            <person name="Zheng P.J."/>
            <person name="Li K.L."/>
            <person name="Liang Y.M."/>
            <person name="Chen X.F."/>
            <person name="Zhang C."/>
            <person name="Zhao X."/>
            <person name="He X."/>
            <person name="Zhang G.Q."/>
            <person name="Liu Z.J."/>
            <person name="Xu Q."/>
        </authorList>
    </citation>
    <scope>NUCLEOTIDE SEQUENCE [LARGE SCALE GENOMIC DNA]</scope>
    <source>
        <strain evidence="2">GZMU011</strain>
    </source>
</reference>
<comment type="caution">
    <text evidence="2">The sequence shown here is derived from an EMBL/GenBank/DDBJ whole genome shotgun (WGS) entry which is preliminary data.</text>
</comment>
<accession>A0ABD0TZT5</accession>
<organism evidence="2 3">
    <name type="scientific">Dendrobium thyrsiflorum</name>
    <name type="common">Pinecone-like raceme dendrobium</name>
    <name type="synonym">Orchid</name>
    <dbReference type="NCBI Taxonomy" id="117978"/>
    <lineage>
        <taxon>Eukaryota</taxon>
        <taxon>Viridiplantae</taxon>
        <taxon>Streptophyta</taxon>
        <taxon>Embryophyta</taxon>
        <taxon>Tracheophyta</taxon>
        <taxon>Spermatophyta</taxon>
        <taxon>Magnoliopsida</taxon>
        <taxon>Liliopsida</taxon>
        <taxon>Asparagales</taxon>
        <taxon>Orchidaceae</taxon>
        <taxon>Epidendroideae</taxon>
        <taxon>Malaxideae</taxon>
        <taxon>Dendrobiinae</taxon>
        <taxon>Dendrobium</taxon>
    </lineage>
</organism>
<dbReference type="EMBL" id="JANQDX010000019">
    <property type="protein sequence ID" value="KAL0905170.1"/>
    <property type="molecule type" value="Genomic_DNA"/>
</dbReference>
<dbReference type="Pfam" id="PF14009">
    <property type="entry name" value="PADRE"/>
    <property type="match status" value="1"/>
</dbReference>
<evidence type="ECO:0000256" key="1">
    <source>
        <dbReference type="SAM" id="MobiDB-lite"/>
    </source>
</evidence>
<dbReference type="Proteomes" id="UP001552299">
    <property type="component" value="Unassembled WGS sequence"/>
</dbReference>
<dbReference type="AlphaFoldDB" id="A0ABD0TZT5"/>
<name>A0ABD0TZT5_DENTH</name>
<feature type="region of interest" description="Disordered" evidence="1">
    <location>
        <begin position="199"/>
        <end position="230"/>
    </location>
</feature>